<dbReference type="AlphaFoldDB" id="A0A4R6MT76"/>
<dbReference type="GO" id="GO:0009431">
    <property type="term" value="C:bacterial-type flagellum basal body, MS ring"/>
    <property type="evidence" value="ECO:0007669"/>
    <property type="project" value="InterPro"/>
</dbReference>
<evidence type="ECO:0000259" key="13">
    <source>
        <dbReference type="Pfam" id="PF08345"/>
    </source>
</evidence>
<keyword evidence="15" id="KW-1185">Reference proteome</keyword>
<evidence type="ECO:0000256" key="8">
    <source>
        <dbReference type="ARBA" id="ARBA00023143"/>
    </source>
</evidence>
<feature type="compositionally biased region" description="Polar residues" evidence="10">
    <location>
        <begin position="340"/>
        <end position="359"/>
    </location>
</feature>
<dbReference type="PANTHER" id="PTHR30046:SF0">
    <property type="entry name" value="FLAGELLAR M-RING PROTEIN"/>
    <property type="match status" value="1"/>
</dbReference>
<dbReference type="RefSeq" id="WP_133605299.1">
    <property type="nucleotide sequence ID" value="NZ_JAUFPJ010000013.1"/>
</dbReference>
<sequence length="566" mass="60122">MDNALATPAATALVEPVQAAQPAGFAARLAALPMRSKLGLGLGLATLAAAVLAITLYSSQGDYRPVFTGLSDKDGGAVIAQLAQMNVPYRHEPGGTILVPAAQVYDVRMKLASAGLPKGSTVGFELMDKTSIGQTQFNERLNFQRALEGELTRTITAMADVQDARVHLAMPQQNGFFREQQKPSASVMLTLRGGRTLDRAQVAGIVHLVSASVPELSPKAVSVLDSTGALLSNNHENQNGLDSQQLQYKQQIEANLHKRIYELLEPVVGRDNLRATVTADLDFSQVESTAEEYKPNQGANAQASVRSQQSQEAINANPQLPTGVPGAATNQPPVPATAPINGQAQALQPAQGTAGGQQSTRRENVTNYELDKTVRVTRNAVGTVRRLNAAVVVNHRSVTDAKGKTTSQPVSAEELNKLNELVREALGYSQERGDSIKVVSAPFVLEKPSEVDVPLWQQPWLLELLRSAAVPLALVLVALIAVFGLVRPAIRAARPPEPEPAAAAGAEAGAQLDAVVDDANELPGGLPALEAPVSNDKLERARLLARENPVAVANIMRSWIHGEETA</sequence>
<dbReference type="Pfam" id="PF01514">
    <property type="entry name" value="YscJ_FliF"/>
    <property type="match status" value="1"/>
</dbReference>
<evidence type="ECO:0000313" key="15">
    <source>
        <dbReference type="Proteomes" id="UP000295357"/>
    </source>
</evidence>
<evidence type="ECO:0000256" key="11">
    <source>
        <dbReference type="SAM" id="Phobius"/>
    </source>
</evidence>
<proteinExistence type="inferred from homology"/>
<comment type="caution">
    <text evidence="14">The sequence shown here is derived from an EMBL/GenBank/DDBJ whole genome shotgun (WGS) entry which is preliminary data.</text>
</comment>
<dbReference type="PRINTS" id="PR01009">
    <property type="entry name" value="FLGMRINGFLIF"/>
</dbReference>
<feature type="domain" description="Flagellar M-ring C-terminal" evidence="13">
    <location>
        <begin position="264"/>
        <end position="443"/>
    </location>
</feature>
<evidence type="ECO:0000256" key="1">
    <source>
        <dbReference type="ARBA" id="ARBA00004117"/>
    </source>
</evidence>
<dbReference type="InterPro" id="IPR045851">
    <property type="entry name" value="AMP-bd_C_sf"/>
</dbReference>
<dbReference type="InterPro" id="IPR006182">
    <property type="entry name" value="FliF_N_dom"/>
</dbReference>
<protein>
    <recommendedName>
        <fullName evidence="9">Flagellar M-ring protein</fullName>
    </recommendedName>
</protein>
<keyword evidence="8 9" id="KW-0975">Bacterial flagellum</keyword>
<evidence type="ECO:0000256" key="4">
    <source>
        <dbReference type="ARBA" id="ARBA00022475"/>
    </source>
</evidence>
<keyword evidence="5 11" id="KW-0812">Transmembrane</keyword>
<dbReference type="InterPro" id="IPR043427">
    <property type="entry name" value="YscJ/FliF"/>
</dbReference>
<evidence type="ECO:0000256" key="5">
    <source>
        <dbReference type="ARBA" id="ARBA00022692"/>
    </source>
</evidence>
<keyword evidence="14" id="KW-0282">Flagellum</keyword>
<dbReference type="PANTHER" id="PTHR30046">
    <property type="entry name" value="FLAGELLAR M-RING PROTEIN"/>
    <property type="match status" value="1"/>
</dbReference>
<evidence type="ECO:0000256" key="10">
    <source>
        <dbReference type="SAM" id="MobiDB-lite"/>
    </source>
</evidence>
<dbReference type="InterPro" id="IPR013556">
    <property type="entry name" value="Flag_M-ring_C"/>
</dbReference>
<dbReference type="GO" id="GO:0071973">
    <property type="term" value="P:bacterial-type flagellum-dependent cell motility"/>
    <property type="evidence" value="ECO:0007669"/>
    <property type="project" value="InterPro"/>
</dbReference>
<dbReference type="Pfam" id="PF08345">
    <property type="entry name" value="YscJ_FliF_C"/>
    <property type="match status" value="1"/>
</dbReference>
<keyword evidence="14" id="KW-0966">Cell projection</keyword>
<evidence type="ECO:0000256" key="9">
    <source>
        <dbReference type="PIRNR" id="PIRNR004862"/>
    </source>
</evidence>
<evidence type="ECO:0000256" key="6">
    <source>
        <dbReference type="ARBA" id="ARBA00022989"/>
    </source>
</evidence>
<feature type="region of interest" description="Disordered" evidence="10">
    <location>
        <begin position="288"/>
        <end position="365"/>
    </location>
</feature>
<feature type="transmembrane region" description="Helical" evidence="11">
    <location>
        <begin position="38"/>
        <end position="57"/>
    </location>
</feature>
<dbReference type="GO" id="GO:0005886">
    <property type="term" value="C:plasma membrane"/>
    <property type="evidence" value="ECO:0007669"/>
    <property type="project" value="UniProtKB-SubCell"/>
</dbReference>
<keyword evidence="4" id="KW-1003">Cell membrane</keyword>
<evidence type="ECO:0000256" key="3">
    <source>
        <dbReference type="ARBA" id="ARBA00007971"/>
    </source>
</evidence>
<reference evidence="14 15" key="1">
    <citation type="submission" date="2019-03" db="EMBL/GenBank/DDBJ databases">
        <title>Genomic Encyclopedia of Type Strains, Phase IV (KMG-IV): sequencing the most valuable type-strain genomes for metagenomic binning, comparative biology and taxonomic classification.</title>
        <authorList>
            <person name="Goeker M."/>
        </authorList>
    </citation>
    <scope>NUCLEOTIDE SEQUENCE [LARGE SCALE GENOMIC DNA]</scope>
    <source>
        <strain evidence="14 15">DSM 25082</strain>
    </source>
</reference>
<dbReference type="GO" id="GO:0003774">
    <property type="term" value="F:cytoskeletal motor activity"/>
    <property type="evidence" value="ECO:0007669"/>
    <property type="project" value="InterPro"/>
</dbReference>
<dbReference type="OrthoDB" id="8554211at2"/>
<feature type="compositionally biased region" description="Polar residues" evidence="10">
    <location>
        <begin position="297"/>
        <end position="320"/>
    </location>
</feature>
<dbReference type="EMBL" id="SNXE01000011">
    <property type="protein sequence ID" value="TDP05555.1"/>
    <property type="molecule type" value="Genomic_DNA"/>
</dbReference>
<gene>
    <name evidence="14" type="ORF">DFR39_11160</name>
</gene>
<dbReference type="NCBIfam" id="TIGR00206">
    <property type="entry name" value="fliF"/>
    <property type="match status" value="1"/>
</dbReference>
<comment type="similarity">
    <text evidence="3 9">Belongs to the FliF family.</text>
</comment>
<keyword evidence="14" id="KW-0969">Cilium</keyword>
<feature type="domain" description="Flagellar M-ring N-terminal" evidence="12">
    <location>
        <begin position="59"/>
        <end position="232"/>
    </location>
</feature>
<evidence type="ECO:0000256" key="7">
    <source>
        <dbReference type="ARBA" id="ARBA00023136"/>
    </source>
</evidence>
<keyword evidence="6 11" id="KW-1133">Transmembrane helix</keyword>
<accession>A0A4R6MT76</accession>
<evidence type="ECO:0000259" key="12">
    <source>
        <dbReference type="Pfam" id="PF01514"/>
    </source>
</evidence>
<dbReference type="PIRSF" id="PIRSF004862">
    <property type="entry name" value="FliF"/>
    <property type="match status" value="1"/>
</dbReference>
<dbReference type="InterPro" id="IPR000067">
    <property type="entry name" value="FlgMring_FliF"/>
</dbReference>
<keyword evidence="7 11" id="KW-0472">Membrane</keyword>
<dbReference type="Proteomes" id="UP000295357">
    <property type="component" value="Unassembled WGS sequence"/>
</dbReference>
<comment type="subcellular location">
    <subcellularLocation>
        <location evidence="1 9">Bacterial flagellum basal body</location>
    </subcellularLocation>
    <subcellularLocation>
        <location evidence="2">Cell membrane</location>
        <topology evidence="2">Multi-pass membrane protein</topology>
    </subcellularLocation>
</comment>
<organism evidence="14 15">
    <name type="scientific">Roseateles asaccharophilus</name>
    <dbReference type="NCBI Taxonomy" id="582607"/>
    <lineage>
        <taxon>Bacteria</taxon>
        <taxon>Pseudomonadati</taxon>
        <taxon>Pseudomonadota</taxon>
        <taxon>Betaproteobacteria</taxon>
        <taxon>Burkholderiales</taxon>
        <taxon>Sphaerotilaceae</taxon>
        <taxon>Roseateles</taxon>
    </lineage>
</organism>
<name>A0A4R6MT76_9BURK</name>
<comment type="function">
    <text evidence="9">The M ring may be actively involved in energy transduction.</text>
</comment>
<feature type="transmembrane region" description="Helical" evidence="11">
    <location>
        <begin position="464"/>
        <end position="486"/>
    </location>
</feature>
<dbReference type="Gene3D" id="3.30.300.30">
    <property type="match status" value="1"/>
</dbReference>
<evidence type="ECO:0000313" key="14">
    <source>
        <dbReference type="EMBL" id="TDP05555.1"/>
    </source>
</evidence>
<evidence type="ECO:0000256" key="2">
    <source>
        <dbReference type="ARBA" id="ARBA00004651"/>
    </source>
</evidence>